<accession>A0ABD1RT54</accession>
<evidence type="ECO:0000313" key="3">
    <source>
        <dbReference type="Proteomes" id="UP001604336"/>
    </source>
</evidence>
<name>A0ABD1RT54_9LAMI</name>
<organism evidence="2 3">
    <name type="scientific">Abeliophyllum distichum</name>
    <dbReference type="NCBI Taxonomy" id="126358"/>
    <lineage>
        <taxon>Eukaryota</taxon>
        <taxon>Viridiplantae</taxon>
        <taxon>Streptophyta</taxon>
        <taxon>Embryophyta</taxon>
        <taxon>Tracheophyta</taxon>
        <taxon>Spermatophyta</taxon>
        <taxon>Magnoliopsida</taxon>
        <taxon>eudicotyledons</taxon>
        <taxon>Gunneridae</taxon>
        <taxon>Pentapetalae</taxon>
        <taxon>asterids</taxon>
        <taxon>lamiids</taxon>
        <taxon>Lamiales</taxon>
        <taxon>Oleaceae</taxon>
        <taxon>Forsythieae</taxon>
        <taxon>Abeliophyllum</taxon>
    </lineage>
</organism>
<proteinExistence type="predicted"/>
<protein>
    <recommendedName>
        <fullName evidence="4">DUF4283 domain-containing protein</fullName>
    </recommendedName>
</protein>
<gene>
    <name evidence="2" type="ORF">Adt_27235</name>
</gene>
<dbReference type="AlphaFoldDB" id="A0ABD1RT54"/>
<evidence type="ECO:0000313" key="2">
    <source>
        <dbReference type="EMBL" id="KAL2491607.1"/>
    </source>
</evidence>
<sequence length="175" mass="19683">MDMDHELTAISEPLFGFMGDSLIPRGWITLTVDFDEPPCHLRKFMEFLIVDTRSAYHGVLRRPALKDLQGVTSIHHLAMKFPTPGRVAKVAKREGVAPTVMAIHSEPMDVDHKELDDEIILDEGLDPRIIGPDSLASQTEGLEEFSVNSSEPIQELKVERSSKERRIETVLMGEH</sequence>
<feature type="compositionally biased region" description="Polar residues" evidence="1">
    <location>
        <begin position="143"/>
        <end position="152"/>
    </location>
</feature>
<dbReference type="EMBL" id="JBFOLK010000008">
    <property type="protein sequence ID" value="KAL2491607.1"/>
    <property type="molecule type" value="Genomic_DNA"/>
</dbReference>
<keyword evidence="3" id="KW-1185">Reference proteome</keyword>
<feature type="region of interest" description="Disordered" evidence="1">
    <location>
        <begin position="143"/>
        <end position="162"/>
    </location>
</feature>
<comment type="caution">
    <text evidence="2">The sequence shown here is derived from an EMBL/GenBank/DDBJ whole genome shotgun (WGS) entry which is preliminary data.</text>
</comment>
<evidence type="ECO:0000256" key="1">
    <source>
        <dbReference type="SAM" id="MobiDB-lite"/>
    </source>
</evidence>
<evidence type="ECO:0008006" key="4">
    <source>
        <dbReference type="Google" id="ProtNLM"/>
    </source>
</evidence>
<dbReference type="Proteomes" id="UP001604336">
    <property type="component" value="Unassembled WGS sequence"/>
</dbReference>
<reference evidence="3" key="1">
    <citation type="submission" date="2024-07" db="EMBL/GenBank/DDBJ databases">
        <title>Two chromosome-level genome assemblies of Korean endemic species Abeliophyllum distichum and Forsythia ovata (Oleaceae).</title>
        <authorList>
            <person name="Jang H."/>
        </authorList>
    </citation>
    <scope>NUCLEOTIDE SEQUENCE [LARGE SCALE GENOMIC DNA]</scope>
</reference>